<reference evidence="1" key="1">
    <citation type="submission" date="2020-05" db="UniProtKB">
        <authorList>
            <consortium name="EnsemblMetazoa"/>
        </authorList>
    </citation>
    <scope>IDENTIFICATION</scope>
    <source>
        <strain evidence="1">TTRI</strain>
    </source>
</reference>
<keyword evidence="2" id="KW-1185">Reference proteome</keyword>
<name>A0A1A9UT03_GLOAU</name>
<dbReference type="EnsemblMetazoa" id="GAUT014327-RA">
    <property type="protein sequence ID" value="GAUT014327-PA"/>
    <property type="gene ID" value="GAUT014327"/>
</dbReference>
<sequence>MREQHLCTCGVNMEIALKIVGETRERFQLCQLNTWFKSHIDNKFCEISGYNVVRPNRTYTERGDGITFYISQGLNYKTAFRSANKSVVEYLGIEISGEMSLPSGQIS</sequence>
<accession>A0A1A9UT03</accession>
<protein>
    <submittedName>
        <fullName evidence="1">Uncharacterized protein</fullName>
    </submittedName>
</protein>
<dbReference type="STRING" id="7395.A0A1A9UT03"/>
<dbReference type="Proteomes" id="UP000078200">
    <property type="component" value="Unassembled WGS sequence"/>
</dbReference>
<dbReference type="VEuPathDB" id="VectorBase:GAUT014327"/>
<evidence type="ECO:0000313" key="2">
    <source>
        <dbReference type="Proteomes" id="UP000078200"/>
    </source>
</evidence>
<organism evidence="1 2">
    <name type="scientific">Glossina austeni</name>
    <name type="common">Savannah tsetse fly</name>
    <dbReference type="NCBI Taxonomy" id="7395"/>
    <lineage>
        <taxon>Eukaryota</taxon>
        <taxon>Metazoa</taxon>
        <taxon>Ecdysozoa</taxon>
        <taxon>Arthropoda</taxon>
        <taxon>Hexapoda</taxon>
        <taxon>Insecta</taxon>
        <taxon>Pterygota</taxon>
        <taxon>Neoptera</taxon>
        <taxon>Endopterygota</taxon>
        <taxon>Diptera</taxon>
        <taxon>Brachycera</taxon>
        <taxon>Muscomorpha</taxon>
        <taxon>Hippoboscoidea</taxon>
        <taxon>Glossinidae</taxon>
        <taxon>Glossina</taxon>
    </lineage>
</organism>
<evidence type="ECO:0000313" key="1">
    <source>
        <dbReference type="EnsemblMetazoa" id="GAUT014327-PA"/>
    </source>
</evidence>
<dbReference type="AlphaFoldDB" id="A0A1A9UT03"/>
<proteinExistence type="predicted"/>